<name>A0ABU1EKM4_9CLOT</name>
<keyword evidence="1" id="KW-0175">Coiled coil</keyword>
<accession>A0ABU1EKM4</accession>
<organism evidence="2 3">
    <name type="scientific">Clostridium aquiflavi</name>
    <dbReference type="NCBI Taxonomy" id="3073603"/>
    <lineage>
        <taxon>Bacteria</taxon>
        <taxon>Bacillati</taxon>
        <taxon>Bacillota</taxon>
        <taxon>Clostridia</taxon>
        <taxon>Eubacteriales</taxon>
        <taxon>Clostridiaceae</taxon>
        <taxon>Clostridium</taxon>
    </lineage>
</organism>
<evidence type="ECO:0000256" key="1">
    <source>
        <dbReference type="SAM" id="Coils"/>
    </source>
</evidence>
<proteinExistence type="predicted"/>
<feature type="coiled-coil region" evidence="1">
    <location>
        <begin position="32"/>
        <end position="77"/>
    </location>
</feature>
<comment type="caution">
    <text evidence="2">The sequence shown here is derived from an EMBL/GenBank/DDBJ whole genome shotgun (WGS) entry which is preliminary data.</text>
</comment>
<dbReference type="Proteomes" id="UP001256646">
    <property type="component" value="Unassembled WGS sequence"/>
</dbReference>
<protein>
    <submittedName>
        <fullName evidence="2">Uncharacterized protein</fullName>
    </submittedName>
</protein>
<gene>
    <name evidence="2" type="ORF">RGC78_14195</name>
</gene>
<dbReference type="EMBL" id="JAVJAN010000046">
    <property type="protein sequence ID" value="MDR5588617.1"/>
    <property type="molecule type" value="Genomic_DNA"/>
</dbReference>
<dbReference type="RefSeq" id="WP_012425636.1">
    <property type="nucleotide sequence ID" value="NZ_JAVJAN010000046.1"/>
</dbReference>
<evidence type="ECO:0000313" key="3">
    <source>
        <dbReference type="Proteomes" id="UP001256646"/>
    </source>
</evidence>
<evidence type="ECO:0000313" key="2">
    <source>
        <dbReference type="EMBL" id="MDR5588617.1"/>
    </source>
</evidence>
<reference evidence="2 3" key="1">
    <citation type="submission" date="2023-09" db="EMBL/GenBank/DDBJ databases">
        <authorList>
            <person name="Zhai L."/>
        </authorList>
    </citation>
    <scope>NUCLEOTIDE SEQUENCE [LARGE SCALE GENOMIC DNA]</scope>
    <source>
        <strain evidence="2 3">5 N-1</strain>
    </source>
</reference>
<keyword evidence="3" id="KW-1185">Reference proteome</keyword>
<sequence>MIPLILITIGIILIVYNYKTMSKGTTSFEFTLNEEKENLNDYKLELGLLRKDIGESLTELQQEIKSIKINLDMVNDIEEEYDNILDSNIYKTQNTSELENNIQEEHIAIDKSEIEDVSNGIISEINFQNQKEHNEPNKQQKITDLIKKNLTDEEICKALSISKGEVLLVRNLFKS</sequence>